<sequence length="306" mass="33494">MSQRHANFVLLTLAPDLAHLEYLDAGPVILPQPRSQQLQHRITIVQGQAPSNTPPCAAASVQTGAASGLDTPVEVESSADDPSDSEPSHEFYLNVQLERTEATFTNCGPGKPKNVIESKPGLQLPLLELSCQAVIEHILKVHSLQERYFPGPISGPPFKANTYKCLSGGACGAPTICQDDDWSNLKGQLAKTKAAVDSVQVILAFKDLELYKNHKRLLSSDPVKEAVQGTYVPSVHGYSNTQRELAAKIGEIKTAWPCLKHGLCFIDADSQHIMLTRYRLNSWASALLTDHFKAKDQYLVVPHRVL</sequence>
<comment type="caution">
    <text evidence="2">The sequence shown here is derived from an EMBL/GenBank/DDBJ whole genome shotgun (WGS) entry which is preliminary data.</text>
</comment>
<protein>
    <submittedName>
        <fullName evidence="2">Uncharacterized protein</fullName>
    </submittedName>
</protein>
<evidence type="ECO:0000313" key="3">
    <source>
        <dbReference type="Proteomes" id="UP001148786"/>
    </source>
</evidence>
<reference evidence="2" key="1">
    <citation type="submission" date="2022-07" db="EMBL/GenBank/DDBJ databases">
        <title>Genome Sequence of Agrocybe chaxingu.</title>
        <authorList>
            <person name="Buettner E."/>
        </authorList>
    </citation>
    <scope>NUCLEOTIDE SEQUENCE</scope>
    <source>
        <strain evidence="2">MP-N11</strain>
    </source>
</reference>
<dbReference type="EMBL" id="JANKHO010003295">
    <property type="protein sequence ID" value="KAJ3484658.1"/>
    <property type="molecule type" value="Genomic_DNA"/>
</dbReference>
<keyword evidence="3" id="KW-1185">Reference proteome</keyword>
<dbReference type="AlphaFoldDB" id="A0A9W8JVS1"/>
<name>A0A9W8JVS1_9AGAR</name>
<dbReference type="OrthoDB" id="3253434at2759"/>
<evidence type="ECO:0000313" key="2">
    <source>
        <dbReference type="EMBL" id="KAJ3484658.1"/>
    </source>
</evidence>
<evidence type="ECO:0000256" key="1">
    <source>
        <dbReference type="SAM" id="MobiDB-lite"/>
    </source>
</evidence>
<organism evidence="2 3">
    <name type="scientific">Agrocybe chaxingu</name>
    <dbReference type="NCBI Taxonomy" id="84603"/>
    <lineage>
        <taxon>Eukaryota</taxon>
        <taxon>Fungi</taxon>
        <taxon>Dikarya</taxon>
        <taxon>Basidiomycota</taxon>
        <taxon>Agaricomycotina</taxon>
        <taxon>Agaricomycetes</taxon>
        <taxon>Agaricomycetidae</taxon>
        <taxon>Agaricales</taxon>
        <taxon>Agaricineae</taxon>
        <taxon>Strophariaceae</taxon>
        <taxon>Agrocybe</taxon>
    </lineage>
</organism>
<proteinExistence type="predicted"/>
<accession>A0A9W8JVS1</accession>
<feature type="region of interest" description="Disordered" evidence="1">
    <location>
        <begin position="49"/>
        <end position="88"/>
    </location>
</feature>
<gene>
    <name evidence="2" type="ORF">NLJ89_g11963</name>
</gene>
<dbReference type="Proteomes" id="UP001148786">
    <property type="component" value="Unassembled WGS sequence"/>
</dbReference>